<feature type="compositionally biased region" description="Low complexity" evidence="1">
    <location>
        <begin position="66"/>
        <end position="90"/>
    </location>
</feature>
<evidence type="ECO:0000256" key="3">
    <source>
        <dbReference type="SAM" id="SignalP"/>
    </source>
</evidence>
<evidence type="ECO:0000256" key="2">
    <source>
        <dbReference type="SAM" id="Phobius"/>
    </source>
</evidence>
<keyword evidence="5" id="KW-1185">Reference proteome</keyword>
<protein>
    <submittedName>
        <fullName evidence="4">Uncharacterized protein</fullName>
    </submittedName>
</protein>
<feature type="transmembrane region" description="Helical" evidence="2">
    <location>
        <begin position="714"/>
        <end position="735"/>
    </location>
</feature>
<comment type="caution">
    <text evidence="4">The sequence shown here is derived from an EMBL/GenBank/DDBJ whole genome shotgun (WGS) entry which is preliminary data.</text>
</comment>
<organism evidence="4 5">
    <name type="scientific">Actinoplanes sandaracinus</name>
    <dbReference type="NCBI Taxonomy" id="3045177"/>
    <lineage>
        <taxon>Bacteria</taxon>
        <taxon>Bacillati</taxon>
        <taxon>Actinomycetota</taxon>
        <taxon>Actinomycetes</taxon>
        <taxon>Micromonosporales</taxon>
        <taxon>Micromonosporaceae</taxon>
        <taxon>Actinoplanes</taxon>
    </lineage>
</organism>
<evidence type="ECO:0000256" key="1">
    <source>
        <dbReference type="SAM" id="MobiDB-lite"/>
    </source>
</evidence>
<feature type="compositionally biased region" description="Basic and acidic residues" evidence="1">
    <location>
        <begin position="195"/>
        <end position="204"/>
    </location>
</feature>
<accession>A0ABT6WLG5</accession>
<keyword evidence="2" id="KW-1133">Transmembrane helix</keyword>
<keyword evidence="2" id="KW-0812">Transmembrane</keyword>
<dbReference type="RefSeq" id="WP_282761404.1">
    <property type="nucleotide sequence ID" value="NZ_JASCTH010000011.1"/>
</dbReference>
<proteinExistence type="predicted"/>
<keyword evidence="3" id="KW-0732">Signal</keyword>
<feature type="compositionally biased region" description="Low complexity" evidence="1">
    <location>
        <begin position="563"/>
        <end position="590"/>
    </location>
</feature>
<name>A0ABT6WLG5_9ACTN</name>
<feature type="compositionally biased region" description="Low complexity" evidence="1">
    <location>
        <begin position="112"/>
        <end position="126"/>
    </location>
</feature>
<dbReference type="Proteomes" id="UP001241758">
    <property type="component" value="Unassembled WGS sequence"/>
</dbReference>
<sequence>MIPARSVAASVVALGFAGTMTAPLPAFAVPATCDQPGHYAAQSGAELLRIDRLELGPKAGVTNRKGAAGEAASTDATSADAAPGAPGKPGAPRKNRPSGTAGARPDSGEVISGSASDKAADGTDSGSAGGGSASGTADDEGREGGGTGGPDGTGGTGGSGGEVPDLDQEYRATTLPVWEDSTGRLGGPSIDQSDPADRRRETVRHSAAVNHTNSDGHINGIGEQGRTAAGRGKAVGAEGRTLAEHGETVGEQARTAGERDQAAPARGRMLAGHGAAVGAQGRTAAGRGEAVSKQGGGAGDAAIEGVGLGDARSVLIADGPINSAGAARILNGQVAGSAERNDLVVQQAPPVNPKADERRTGSKRFGPVKVGDGSLSARAIWAHGTACGSAGGDTSTATAEISRLTITGGGSGSLVRVPEKISSRSGTALRLRGGTSQSVASATITAGRISLVDNEVRIRVLRAPELRATMTADGQGRVDYQPAVVEVSGKNGKRARLATPGDHIDITLSEGMRPLESLPASLEPISELPLPNVPGLPFIGEPETTPASPPAPSGRLSPARPTAPSHEPSPLHPAAPSHESSPAPTAGPSSASPPAPSRGSSPASSHEYAPGSTLRIALGDARQATSGKAIAARATAIRVTVVRNADKGQTRVADGPSGLVADLGIGMLAAAAVAPSGADSAHGASPAAAAGAGAGTGEGVTAGSASLPITGPRVVSLFATGASLVIGGICAVVLASRRRRTTREP</sequence>
<dbReference type="EMBL" id="JASCTH010000011">
    <property type="protein sequence ID" value="MDI6100572.1"/>
    <property type="molecule type" value="Genomic_DNA"/>
</dbReference>
<feature type="chain" id="PRO_5047531473" evidence="3">
    <location>
        <begin position="29"/>
        <end position="745"/>
    </location>
</feature>
<feature type="signal peptide" evidence="3">
    <location>
        <begin position="1"/>
        <end position="28"/>
    </location>
</feature>
<feature type="region of interest" description="Disordered" evidence="1">
    <location>
        <begin position="533"/>
        <end position="610"/>
    </location>
</feature>
<gene>
    <name evidence="4" type="ORF">QLQ12_18340</name>
</gene>
<feature type="compositionally biased region" description="Gly residues" evidence="1">
    <location>
        <begin position="144"/>
        <end position="161"/>
    </location>
</feature>
<evidence type="ECO:0000313" key="5">
    <source>
        <dbReference type="Proteomes" id="UP001241758"/>
    </source>
</evidence>
<reference evidence="4 5" key="1">
    <citation type="submission" date="2023-05" db="EMBL/GenBank/DDBJ databases">
        <title>Actinoplanes sp. NEAU-A12 genome sequencing.</title>
        <authorList>
            <person name="Wang Z.-S."/>
        </authorList>
    </citation>
    <scope>NUCLEOTIDE SEQUENCE [LARGE SCALE GENOMIC DNA]</scope>
    <source>
        <strain evidence="4 5">NEAU-A12</strain>
    </source>
</reference>
<evidence type="ECO:0000313" key="4">
    <source>
        <dbReference type="EMBL" id="MDI6100572.1"/>
    </source>
</evidence>
<feature type="region of interest" description="Disordered" evidence="1">
    <location>
        <begin position="60"/>
        <end position="225"/>
    </location>
</feature>
<keyword evidence="2" id="KW-0472">Membrane</keyword>